<dbReference type="EMBL" id="JAJSOF020000017">
    <property type="protein sequence ID" value="KAJ4439834.1"/>
    <property type="molecule type" value="Genomic_DNA"/>
</dbReference>
<dbReference type="Pfam" id="PF17223">
    <property type="entry name" value="CPCFC"/>
    <property type="match status" value="3"/>
</dbReference>
<reference evidence="2 3" key="1">
    <citation type="journal article" date="2022" name="Allergy">
        <title>Genome assembly and annotation of Periplaneta americana reveal a comprehensive cockroach allergen profile.</title>
        <authorList>
            <person name="Wang L."/>
            <person name="Xiong Q."/>
            <person name="Saelim N."/>
            <person name="Wang L."/>
            <person name="Nong W."/>
            <person name="Wan A.T."/>
            <person name="Shi M."/>
            <person name="Liu X."/>
            <person name="Cao Q."/>
            <person name="Hui J.H.L."/>
            <person name="Sookrung N."/>
            <person name="Leung T.F."/>
            <person name="Tungtrongchitr A."/>
            <person name="Tsui S.K.W."/>
        </authorList>
    </citation>
    <scope>NUCLEOTIDE SEQUENCE [LARGE SCALE GENOMIC DNA]</scope>
    <source>
        <strain evidence="2">PWHHKU_190912</strain>
    </source>
</reference>
<gene>
    <name evidence="2" type="ORF">ANN_07962</name>
</gene>
<sequence length="231" mass="24934">MYPRFITCVEQVRDPDSALDCSGRTLTKDDDFGLSSRRFNEIVVNKTFSLLVDSSKPSFISQDGRRPTYEAGLFASCVAHARSGCGGGDQFALFTEMERLAYKSLAYCCQGDSSSSRSRRNLATTIDMYKLVILAALVAVAAAQADKYPAGLNPAVCPNYPHCDNAVVALYNNLGQVAVPYTAAQNYPAGVSPAACPNYPYCGSYAPLGYHVREYPAGVSAAACPNYPYCY</sequence>
<comment type="caution">
    <text evidence="2">The sequence shown here is derived from an EMBL/GenBank/DDBJ whole genome shotgun (WGS) entry which is preliminary data.</text>
</comment>
<protein>
    <recommendedName>
        <fullName evidence="1">Cuticle protein CPCFC domain-containing protein</fullName>
    </recommendedName>
</protein>
<name>A0ABQ8T183_PERAM</name>
<feature type="domain" description="Cuticle protein CPCFC" evidence="1">
    <location>
        <begin position="148"/>
        <end position="164"/>
    </location>
</feature>
<feature type="domain" description="Cuticle protein CPCFC" evidence="1">
    <location>
        <begin position="215"/>
        <end position="230"/>
    </location>
</feature>
<dbReference type="Proteomes" id="UP001148838">
    <property type="component" value="Unassembled WGS sequence"/>
</dbReference>
<evidence type="ECO:0000259" key="1">
    <source>
        <dbReference type="Pfam" id="PF17223"/>
    </source>
</evidence>
<accession>A0ABQ8T183</accession>
<proteinExistence type="predicted"/>
<evidence type="ECO:0000313" key="3">
    <source>
        <dbReference type="Proteomes" id="UP001148838"/>
    </source>
</evidence>
<feature type="domain" description="Cuticle protein CPCFC" evidence="1">
    <location>
        <begin position="187"/>
        <end position="202"/>
    </location>
</feature>
<dbReference type="InterPro" id="IPR033778">
    <property type="entry name" value="CPCFC"/>
</dbReference>
<organism evidence="2 3">
    <name type="scientific">Periplaneta americana</name>
    <name type="common">American cockroach</name>
    <name type="synonym">Blatta americana</name>
    <dbReference type="NCBI Taxonomy" id="6978"/>
    <lineage>
        <taxon>Eukaryota</taxon>
        <taxon>Metazoa</taxon>
        <taxon>Ecdysozoa</taxon>
        <taxon>Arthropoda</taxon>
        <taxon>Hexapoda</taxon>
        <taxon>Insecta</taxon>
        <taxon>Pterygota</taxon>
        <taxon>Neoptera</taxon>
        <taxon>Polyneoptera</taxon>
        <taxon>Dictyoptera</taxon>
        <taxon>Blattodea</taxon>
        <taxon>Blattoidea</taxon>
        <taxon>Blattidae</taxon>
        <taxon>Blattinae</taxon>
        <taxon>Periplaneta</taxon>
    </lineage>
</organism>
<evidence type="ECO:0000313" key="2">
    <source>
        <dbReference type="EMBL" id="KAJ4439834.1"/>
    </source>
</evidence>
<keyword evidence="3" id="KW-1185">Reference proteome</keyword>